<dbReference type="Pfam" id="PF02230">
    <property type="entry name" value="Abhydrolase_2"/>
    <property type="match status" value="1"/>
</dbReference>
<accession>A0ABU2C0Q8</accession>
<protein>
    <submittedName>
        <fullName evidence="2">Esterase</fullName>
    </submittedName>
</protein>
<evidence type="ECO:0000259" key="1">
    <source>
        <dbReference type="Pfam" id="PF02230"/>
    </source>
</evidence>
<keyword evidence="3" id="KW-1185">Reference proteome</keyword>
<name>A0ABU2C0Q8_9ACTN</name>
<sequence length="214" mass="22098">MSFGTPTVAWSAPDDPSRPLVVLLHGRGADEAGIIGLADHLPQGSSYAAVRAPIAEGGGYAWFANRGIGRPVAESLAETTAWFRTWLDELAPPGRQVALVGFSGGAAFAGALLLQDPSRLAGAAILLGTLPFDAGLDVTPGLLAGTQVLVAQGERDTVIPRELLDRTWDYLTDGSGAQARAHRDPGGHQITGATVAVLGSWLDGLWGTADVARA</sequence>
<evidence type="ECO:0000313" key="3">
    <source>
        <dbReference type="Proteomes" id="UP001183648"/>
    </source>
</evidence>
<dbReference type="RefSeq" id="WP_310305693.1">
    <property type="nucleotide sequence ID" value="NZ_BAAAPS010000005.1"/>
</dbReference>
<dbReference type="InterPro" id="IPR003140">
    <property type="entry name" value="PLipase/COase/thioEstase"/>
</dbReference>
<dbReference type="EMBL" id="JAVDYG010000001">
    <property type="protein sequence ID" value="MDR7364248.1"/>
    <property type="molecule type" value="Genomic_DNA"/>
</dbReference>
<organism evidence="2 3">
    <name type="scientific">Nocardioides marmoribigeumensis</name>
    <dbReference type="NCBI Taxonomy" id="433649"/>
    <lineage>
        <taxon>Bacteria</taxon>
        <taxon>Bacillati</taxon>
        <taxon>Actinomycetota</taxon>
        <taxon>Actinomycetes</taxon>
        <taxon>Propionibacteriales</taxon>
        <taxon>Nocardioidaceae</taxon>
        <taxon>Nocardioides</taxon>
    </lineage>
</organism>
<dbReference type="SUPFAM" id="SSF53474">
    <property type="entry name" value="alpha/beta-Hydrolases"/>
    <property type="match status" value="1"/>
</dbReference>
<gene>
    <name evidence="2" type="ORF">J2S63_003801</name>
</gene>
<evidence type="ECO:0000313" key="2">
    <source>
        <dbReference type="EMBL" id="MDR7364248.1"/>
    </source>
</evidence>
<dbReference type="Gene3D" id="3.40.50.1820">
    <property type="entry name" value="alpha/beta hydrolase"/>
    <property type="match status" value="1"/>
</dbReference>
<proteinExistence type="predicted"/>
<dbReference type="Proteomes" id="UP001183648">
    <property type="component" value="Unassembled WGS sequence"/>
</dbReference>
<reference evidence="2 3" key="1">
    <citation type="submission" date="2023-07" db="EMBL/GenBank/DDBJ databases">
        <title>Sequencing the genomes of 1000 actinobacteria strains.</title>
        <authorList>
            <person name="Klenk H.-P."/>
        </authorList>
    </citation>
    <scope>NUCLEOTIDE SEQUENCE [LARGE SCALE GENOMIC DNA]</scope>
    <source>
        <strain evidence="2 3">DSM 19426</strain>
    </source>
</reference>
<dbReference type="InterPro" id="IPR029058">
    <property type="entry name" value="AB_hydrolase_fold"/>
</dbReference>
<comment type="caution">
    <text evidence="2">The sequence shown here is derived from an EMBL/GenBank/DDBJ whole genome shotgun (WGS) entry which is preliminary data.</text>
</comment>
<feature type="domain" description="Phospholipase/carboxylesterase/thioesterase" evidence="1">
    <location>
        <begin position="12"/>
        <end position="195"/>
    </location>
</feature>